<comment type="function">
    <text evidence="17">Component of the acetyl coenzyme A carboxylase (ACC) complex. Biotin carboxylase (BC) catalyzes the carboxylation of biotin on its carrier protein (BCCP) and then the CO(2) group is transferred by the transcarboxylase to acetyl-CoA to form malonyl-CoA.</text>
</comment>
<dbReference type="GO" id="GO:0003989">
    <property type="term" value="F:acetyl-CoA carboxylase activity"/>
    <property type="evidence" value="ECO:0007669"/>
    <property type="project" value="InterPro"/>
</dbReference>
<dbReference type="EMBL" id="UINC01001205">
    <property type="protein sequence ID" value="SUZ74295.1"/>
    <property type="molecule type" value="Genomic_DNA"/>
</dbReference>
<reference evidence="22" key="1">
    <citation type="submission" date="2018-05" db="EMBL/GenBank/DDBJ databases">
        <authorList>
            <person name="Lanie J.A."/>
            <person name="Ng W.-L."/>
            <person name="Kazmierczak K.M."/>
            <person name="Andrzejewski T.M."/>
            <person name="Davidsen T.M."/>
            <person name="Wayne K.J."/>
            <person name="Tettelin H."/>
            <person name="Glass J.I."/>
            <person name="Rusch D."/>
            <person name="Podicherti R."/>
            <person name="Tsui H.-C.T."/>
            <person name="Winkler M.E."/>
        </authorList>
    </citation>
    <scope>NUCLEOTIDE SEQUENCE</scope>
</reference>
<dbReference type="GO" id="GO:0009317">
    <property type="term" value="C:acetyl-CoA carboxylase complex"/>
    <property type="evidence" value="ECO:0007669"/>
    <property type="project" value="InterPro"/>
</dbReference>
<dbReference type="InterPro" id="IPR000438">
    <property type="entry name" value="Acetyl_CoA_COase_Trfase_b_su"/>
</dbReference>
<evidence type="ECO:0000256" key="1">
    <source>
        <dbReference type="ARBA" id="ARBA00001947"/>
    </source>
</evidence>
<name>A0A381Q4N9_9ZZZZ</name>
<dbReference type="Gene3D" id="3.90.226.10">
    <property type="entry name" value="2-enoyl-CoA Hydratase, Chain A, domain 1"/>
    <property type="match status" value="2"/>
</dbReference>
<comment type="subcellular location">
    <subcellularLocation>
        <location evidence="2">Cytoplasm</location>
    </subcellularLocation>
</comment>
<dbReference type="UniPathway" id="UPA00655">
    <property type="reaction ID" value="UER00711"/>
</dbReference>
<dbReference type="Pfam" id="PF03255">
    <property type="entry name" value="ACCA"/>
    <property type="match status" value="1"/>
</dbReference>
<evidence type="ECO:0000256" key="2">
    <source>
        <dbReference type="ARBA" id="ARBA00004496"/>
    </source>
</evidence>
<proteinExistence type="inferred from homology"/>
<keyword evidence="11" id="KW-0808">Transferase</keyword>
<dbReference type="InterPro" id="IPR011762">
    <property type="entry name" value="COA_CT_N"/>
</dbReference>
<dbReference type="PRINTS" id="PR01070">
    <property type="entry name" value="ACCCTRFRASEB"/>
</dbReference>
<evidence type="ECO:0000313" key="22">
    <source>
        <dbReference type="EMBL" id="SUZ74295.1"/>
    </source>
</evidence>
<comment type="subunit">
    <text evidence="6">Acetyl-CoA carboxylase is a heterotetramer composed of biotin carboxyl carrier protein (AccB), biotin carboxylase (AccC) and two subunits of ACCase subunit beta/alpha.</text>
</comment>
<feature type="domain" description="CoA carboxyltransferase C-terminal" evidence="21">
    <location>
        <begin position="297"/>
        <end position="538"/>
    </location>
</feature>
<comment type="similarity">
    <text evidence="5">In the N-terminal section; belongs to the AccD/PCCB family.</text>
</comment>
<evidence type="ECO:0000256" key="6">
    <source>
        <dbReference type="ARBA" id="ARBA00011664"/>
    </source>
</evidence>
<evidence type="ECO:0000256" key="5">
    <source>
        <dbReference type="ARBA" id="ARBA00010284"/>
    </source>
</evidence>
<evidence type="ECO:0000256" key="7">
    <source>
        <dbReference type="ARBA" id="ARBA00011883"/>
    </source>
</evidence>
<evidence type="ECO:0000256" key="18">
    <source>
        <dbReference type="ARBA" id="ARBA00049152"/>
    </source>
</evidence>
<evidence type="ECO:0000259" key="20">
    <source>
        <dbReference type="PROSITE" id="PS50980"/>
    </source>
</evidence>
<evidence type="ECO:0000256" key="14">
    <source>
        <dbReference type="ARBA" id="ARBA00022840"/>
    </source>
</evidence>
<accession>A0A381Q4N9</accession>
<dbReference type="PROSITE" id="PS50980">
    <property type="entry name" value="COA_CT_NTER"/>
    <property type="match status" value="1"/>
</dbReference>
<evidence type="ECO:0000256" key="16">
    <source>
        <dbReference type="ARBA" id="ARBA00023160"/>
    </source>
</evidence>
<feature type="region of interest" description="Disordered" evidence="19">
    <location>
        <begin position="577"/>
        <end position="611"/>
    </location>
</feature>
<sequence>MRNLSNFLVHLFNRDGAAERTYLSVVHDRCLFCEEPISDSPSYLTYRVCPFCRFHYTVTARERIELLVDKETFKETYKYVKTVEPLSFSRRNRYRKFLEQDQNRTGLTEAAVAGKCRIGDVETMLIVLDFGFMGGTMGSVVGEKVSMAFENAARRGIPAVAVVSGGGVRIQEGVLSLMQMAKTVTAANRLRDGEVPFIVVLANPSTGQAYASFANLADVILAEPGSLIGLSPLRTLREVSKTPLPLDAHTAEAHVGHGLLDNVVDRENLQPRIASILQILTAQKHGKSNHKNLLKSEPEECDEVEPWRAMTAARNSERPQASSYFRSILDPFIELRGDRLNSDDRSVVTGIGFMDGLAVAVIGQQRRTLVEGERYHVFPDGLRKAQRLIDLASRFKLPLVTLIDTQGADPGLEAEEQGIGNAIARTLSSMLTVPTPMVSVVIGEGGSEGALALGLSDRILMQQFAIYSPISVNHTLGAAHHDHMLDREAAEALMLTAHDCLELGIADEVVPEPDGGSHVDPHEASAVLQTAILTNIFQLSKMSEGKLLKRRYKKFRRMGEGSGHSQEAMNREVNLLMSITSGDEPPERPSRKRRKKGRTEEPAEAQVSSGD</sequence>
<keyword evidence="16" id="KW-0275">Fatty acid biosynthesis</keyword>
<dbReference type="InterPro" id="IPR029045">
    <property type="entry name" value="ClpP/crotonase-like_dom_sf"/>
</dbReference>
<dbReference type="SUPFAM" id="SSF52096">
    <property type="entry name" value="ClpP/crotonase"/>
    <property type="match status" value="2"/>
</dbReference>
<dbReference type="PROSITE" id="PS50989">
    <property type="entry name" value="COA_CT_CTER"/>
    <property type="match status" value="1"/>
</dbReference>
<dbReference type="GO" id="GO:2001295">
    <property type="term" value="P:malonyl-CoA biosynthetic process"/>
    <property type="evidence" value="ECO:0007669"/>
    <property type="project" value="UniProtKB-UniPathway"/>
</dbReference>
<evidence type="ECO:0000256" key="10">
    <source>
        <dbReference type="ARBA" id="ARBA00022516"/>
    </source>
</evidence>
<evidence type="ECO:0000256" key="19">
    <source>
        <dbReference type="SAM" id="MobiDB-lite"/>
    </source>
</evidence>
<evidence type="ECO:0000256" key="9">
    <source>
        <dbReference type="ARBA" id="ARBA00022490"/>
    </source>
</evidence>
<dbReference type="InterPro" id="IPR011763">
    <property type="entry name" value="COA_CT_C"/>
</dbReference>
<dbReference type="GO" id="GO:0006633">
    <property type="term" value="P:fatty acid biosynthetic process"/>
    <property type="evidence" value="ECO:0007669"/>
    <property type="project" value="UniProtKB-KW"/>
</dbReference>
<dbReference type="GO" id="GO:0016743">
    <property type="term" value="F:carboxyl- or carbamoyltransferase activity"/>
    <property type="evidence" value="ECO:0007669"/>
    <property type="project" value="InterPro"/>
</dbReference>
<dbReference type="PANTHER" id="PTHR42853:SF3">
    <property type="entry name" value="ACETYL-COENZYME A CARBOXYLASE CARBOXYL TRANSFERASE SUBUNIT ALPHA, CHLOROPLASTIC"/>
    <property type="match status" value="1"/>
</dbReference>
<keyword evidence="15" id="KW-0443">Lipid metabolism</keyword>
<comment type="cofactor">
    <cofactor evidence="1">
        <name>Zn(2+)</name>
        <dbReference type="ChEBI" id="CHEBI:29105"/>
    </cofactor>
</comment>
<dbReference type="InterPro" id="IPR001095">
    <property type="entry name" value="Acetyl_CoA_COase_a_su"/>
</dbReference>
<evidence type="ECO:0000256" key="12">
    <source>
        <dbReference type="ARBA" id="ARBA00022741"/>
    </source>
</evidence>
<organism evidence="22">
    <name type="scientific">marine metagenome</name>
    <dbReference type="NCBI Taxonomy" id="408172"/>
    <lineage>
        <taxon>unclassified sequences</taxon>
        <taxon>metagenomes</taxon>
        <taxon>ecological metagenomes</taxon>
    </lineage>
</organism>
<comment type="catalytic activity">
    <reaction evidence="18">
        <text>N(6)-carboxybiotinyl-L-lysyl-[protein] + acetyl-CoA = N(6)-biotinyl-L-lysyl-[protein] + malonyl-CoA</text>
        <dbReference type="Rhea" id="RHEA:54728"/>
        <dbReference type="Rhea" id="RHEA-COMP:10505"/>
        <dbReference type="Rhea" id="RHEA-COMP:10506"/>
        <dbReference type="ChEBI" id="CHEBI:57288"/>
        <dbReference type="ChEBI" id="CHEBI:57384"/>
        <dbReference type="ChEBI" id="CHEBI:83144"/>
        <dbReference type="ChEBI" id="CHEBI:83145"/>
        <dbReference type="EC" id="2.1.3.15"/>
    </reaction>
</comment>
<dbReference type="EC" id="2.1.3.15" evidence="7"/>
<keyword evidence="13" id="KW-0276">Fatty acid metabolism</keyword>
<keyword evidence="9" id="KW-0963">Cytoplasm</keyword>
<evidence type="ECO:0000256" key="15">
    <source>
        <dbReference type="ARBA" id="ARBA00023098"/>
    </source>
</evidence>
<dbReference type="AlphaFoldDB" id="A0A381Q4N9"/>
<evidence type="ECO:0000256" key="3">
    <source>
        <dbReference type="ARBA" id="ARBA00004956"/>
    </source>
</evidence>
<gene>
    <name evidence="22" type="ORF">METZ01_LOCUS27149</name>
</gene>
<comment type="pathway">
    <text evidence="3">Lipid metabolism; malonyl-CoA biosynthesis; malonyl-CoA from acetyl-CoA: step 1/1.</text>
</comment>
<keyword evidence="12" id="KW-0547">Nucleotide-binding</keyword>
<evidence type="ECO:0000256" key="4">
    <source>
        <dbReference type="ARBA" id="ARBA00006276"/>
    </source>
</evidence>
<evidence type="ECO:0000256" key="8">
    <source>
        <dbReference type="ARBA" id="ARBA00018312"/>
    </source>
</evidence>
<evidence type="ECO:0000259" key="21">
    <source>
        <dbReference type="PROSITE" id="PS50989"/>
    </source>
</evidence>
<evidence type="ECO:0000256" key="13">
    <source>
        <dbReference type="ARBA" id="ARBA00022832"/>
    </source>
</evidence>
<comment type="similarity">
    <text evidence="4">In the C-terminal section; belongs to the AccA family.</text>
</comment>
<evidence type="ECO:0000256" key="11">
    <source>
        <dbReference type="ARBA" id="ARBA00022679"/>
    </source>
</evidence>
<feature type="domain" description="CoA carboxyltransferase N-terminal" evidence="20">
    <location>
        <begin position="26"/>
        <end position="295"/>
    </location>
</feature>
<keyword evidence="10" id="KW-0444">Lipid biosynthesis</keyword>
<keyword evidence="14" id="KW-0067">ATP-binding</keyword>
<dbReference type="PANTHER" id="PTHR42853">
    <property type="entry name" value="ACETYL-COENZYME A CARBOXYLASE CARBOXYL TRANSFERASE SUBUNIT ALPHA"/>
    <property type="match status" value="1"/>
</dbReference>
<protein>
    <recommendedName>
        <fullName evidence="8">Acetyl-coenzyme A carboxylase carboxyl transferase subunits beta/alpha</fullName>
        <ecNumber evidence="7">2.1.3.15</ecNumber>
    </recommendedName>
</protein>
<evidence type="ECO:0000256" key="17">
    <source>
        <dbReference type="ARBA" id="ARBA00025280"/>
    </source>
</evidence>
<dbReference type="GO" id="GO:0005524">
    <property type="term" value="F:ATP binding"/>
    <property type="evidence" value="ECO:0007669"/>
    <property type="project" value="UniProtKB-KW"/>
</dbReference>